<feature type="compositionally biased region" description="Gly residues" evidence="1">
    <location>
        <begin position="23"/>
        <end position="33"/>
    </location>
</feature>
<comment type="caution">
    <text evidence="2">The sequence shown here is derived from an EMBL/GenBank/DDBJ whole genome shotgun (WGS) entry which is preliminary data.</text>
</comment>
<proteinExistence type="predicted"/>
<protein>
    <submittedName>
        <fullName evidence="2">Uncharacterized protein</fullName>
    </submittedName>
</protein>
<dbReference type="EMBL" id="JAQQWI010000017">
    <property type="protein sequence ID" value="KAK8006251.1"/>
    <property type="molecule type" value="Genomic_DNA"/>
</dbReference>
<keyword evidence="3" id="KW-1185">Reference proteome</keyword>
<sequence length="136" mass="13209">MSTSSGGGGGGGNSSPPTPATQGSGGANGGGAIPTGQTAKALKSSGAISTSAAILIGVSGPTRDQRKGRNAYSAERGPPSPTSPRSTTYHGPTCEKTLWTPCPAPARWHGAATPAVSPTHSRAATSAAAATRARTE</sequence>
<reference evidence="2 3" key="1">
    <citation type="submission" date="2023-01" db="EMBL/GenBank/DDBJ databases">
        <title>Analysis of 21 Apiospora genomes using comparative genomics revels a genus with tremendous synthesis potential of carbohydrate active enzymes and secondary metabolites.</title>
        <authorList>
            <person name="Sorensen T."/>
        </authorList>
    </citation>
    <scope>NUCLEOTIDE SEQUENCE [LARGE SCALE GENOMIC DNA]</scope>
    <source>
        <strain evidence="2 3">CBS 20057</strain>
    </source>
</reference>
<evidence type="ECO:0000313" key="2">
    <source>
        <dbReference type="EMBL" id="KAK8006251.1"/>
    </source>
</evidence>
<name>A0ABR1RAY1_9PEZI</name>
<evidence type="ECO:0000256" key="1">
    <source>
        <dbReference type="SAM" id="MobiDB-lite"/>
    </source>
</evidence>
<feature type="compositionally biased region" description="Low complexity" evidence="1">
    <location>
        <begin position="121"/>
        <end position="136"/>
    </location>
</feature>
<gene>
    <name evidence="2" type="ORF">PG991_012548</name>
</gene>
<dbReference type="Proteomes" id="UP001396898">
    <property type="component" value="Unassembled WGS sequence"/>
</dbReference>
<feature type="compositionally biased region" description="Gly residues" evidence="1">
    <location>
        <begin position="1"/>
        <end position="13"/>
    </location>
</feature>
<organism evidence="2 3">
    <name type="scientific">Apiospora marii</name>
    <dbReference type="NCBI Taxonomy" id="335849"/>
    <lineage>
        <taxon>Eukaryota</taxon>
        <taxon>Fungi</taxon>
        <taxon>Dikarya</taxon>
        <taxon>Ascomycota</taxon>
        <taxon>Pezizomycotina</taxon>
        <taxon>Sordariomycetes</taxon>
        <taxon>Xylariomycetidae</taxon>
        <taxon>Amphisphaeriales</taxon>
        <taxon>Apiosporaceae</taxon>
        <taxon>Apiospora</taxon>
    </lineage>
</organism>
<evidence type="ECO:0000313" key="3">
    <source>
        <dbReference type="Proteomes" id="UP001396898"/>
    </source>
</evidence>
<accession>A0ABR1RAY1</accession>
<feature type="region of interest" description="Disordered" evidence="1">
    <location>
        <begin position="1"/>
        <end position="136"/>
    </location>
</feature>